<dbReference type="Pfam" id="PF13976">
    <property type="entry name" value="gag_pre-integrs"/>
    <property type="match status" value="1"/>
</dbReference>
<keyword evidence="5" id="KW-1185">Reference proteome</keyword>
<dbReference type="GO" id="GO:0003676">
    <property type="term" value="F:nucleic acid binding"/>
    <property type="evidence" value="ECO:0007669"/>
    <property type="project" value="InterPro"/>
</dbReference>
<name>A0A2P4XVY6_9STRA</name>
<feature type="region of interest" description="Disordered" evidence="1">
    <location>
        <begin position="168"/>
        <end position="198"/>
    </location>
</feature>
<dbReference type="Pfam" id="PF22936">
    <property type="entry name" value="Pol_BBD"/>
    <property type="match status" value="1"/>
</dbReference>
<feature type="compositionally biased region" description="Basic residues" evidence="1">
    <location>
        <begin position="133"/>
        <end position="146"/>
    </location>
</feature>
<evidence type="ECO:0000313" key="5">
    <source>
        <dbReference type="Proteomes" id="UP000237271"/>
    </source>
</evidence>
<dbReference type="InterPro" id="IPR054722">
    <property type="entry name" value="PolX-like_BBD"/>
</dbReference>
<feature type="domain" description="Retrovirus-related Pol polyprotein from transposon TNT 1-94-like beta-barrel" evidence="3">
    <location>
        <begin position="228"/>
        <end position="304"/>
    </location>
</feature>
<evidence type="ECO:0000256" key="1">
    <source>
        <dbReference type="SAM" id="MobiDB-lite"/>
    </source>
</evidence>
<evidence type="ECO:0000313" key="4">
    <source>
        <dbReference type="EMBL" id="POM69710.1"/>
    </source>
</evidence>
<dbReference type="EMBL" id="NCKW01007828">
    <property type="protein sequence ID" value="POM69710.1"/>
    <property type="molecule type" value="Genomic_DNA"/>
</dbReference>
<organism evidence="4 5">
    <name type="scientific">Phytophthora palmivora</name>
    <dbReference type="NCBI Taxonomy" id="4796"/>
    <lineage>
        <taxon>Eukaryota</taxon>
        <taxon>Sar</taxon>
        <taxon>Stramenopiles</taxon>
        <taxon>Oomycota</taxon>
        <taxon>Peronosporomycetes</taxon>
        <taxon>Peronosporales</taxon>
        <taxon>Peronosporaceae</taxon>
        <taxon>Phytophthora</taxon>
    </lineage>
</organism>
<accession>A0A2P4XVY6</accession>
<sequence length="428" mass="48590">MVKYEPTPYKVMERLKRRFMGKIYLKYTEERTKLSQLHLHTKGKMADHLSEMRRILETISVVGQPVDEYAKPAILIGSLPREYDNIVQTFLASHTPQNPEDPPNYEQLEQALERAYDHTHEEREEARVTTTRKPPHARGGRGRGRTGRGGCFHCHEQDHQVRICPHLGKHPPSVGQSAGTSPKRTKQTGAGKSAKFCEKGNESDESAYAILPVMIMKKEIADMAHNNWYLDSGASSHITNQITNYVGFTPLSTRIRVGGNHFLSVEGIGTVKKELNTTHGRRVIMLRGVRYSTELQCSLYSVRRQLNCSVPRRDYVKVHFDKSQYADVILQSGSAKAYVDDTNLYCLELVSPRDSAWVALPIQVSSLDLWHRGLGHPGRNAFNALSSHDQWPLTHKNLRMSGTFSCETCIKGKMTRHSFKVQRPTTRE</sequence>
<dbReference type="OrthoDB" id="125211at2759"/>
<reference evidence="4 5" key="1">
    <citation type="journal article" date="2017" name="Genome Biol. Evol.">
        <title>Phytophthora megakarya and P. palmivora, closely related causal agents of cacao black pod rot, underwent increases in genome sizes and gene numbers by different mechanisms.</title>
        <authorList>
            <person name="Ali S.S."/>
            <person name="Shao J."/>
            <person name="Lary D.J."/>
            <person name="Kronmiller B."/>
            <person name="Shen D."/>
            <person name="Strem M.D."/>
            <person name="Amoako-Attah I."/>
            <person name="Akrofi A.Y."/>
            <person name="Begoude B.A."/>
            <person name="Ten Hoopen G.M."/>
            <person name="Coulibaly K."/>
            <person name="Kebe B.I."/>
            <person name="Melnick R.L."/>
            <person name="Guiltinan M.J."/>
            <person name="Tyler B.M."/>
            <person name="Meinhardt L.W."/>
            <person name="Bailey B.A."/>
        </authorList>
    </citation>
    <scope>NUCLEOTIDE SEQUENCE [LARGE SCALE GENOMIC DNA]</scope>
    <source>
        <strain evidence="5">sbr112.9</strain>
    </source>
</reference>
<protein>
    <submittedName>
        <fullName evidence="4">Uncharacterized protein</fullName>
    </submittedName>
</protein>
<dbReference type="AlphaFoldDB" id="A0A2P4XVY6"/>
<dbReference type="Proteomes" id="UP000237271">
    <property type="component" value="Unassembled WGS sequence"/>
</dbReference>
<feature type="compositionally biased region" description="Polar residues" evidence="1">
    <location>
        <begin position="174"/>
        <end position="190"/>
    </location>
</feature>
<proteinExistence type="predicted"/>
<evidence type="ECO:0000259" key="2">
    <source>
        <dbReference type="Pfam" id="PF13976"/>
    </source>
</evidence>
<feature type="compositionally biased region" description="Basic and acidic residues" evidence="1">
    <location>
        <begin position="117"/>
        <end position="127"/>
    </location>
</feature>
<dbReference type="InterPro" id="IPR025724">
    <property type="entry name" value="GAG-pre-integrase_dom"/>
</dbReference>
<feature type="domain" description="GAG-pre-integrase" evidence="2">
    <location>
        <begin position="343"/>
        <end position="414"/>
    </location>
</feature>
<dbReference type="InterPro" id="IPR036875">
    <property type="entry name" value="Znf_CCHC_sf"/>
</dbReference>
<dbReference type="GO" id="GO:0008270">
    <property type="term" value="F:zinc ion binding"/>
    <property type="evidence" value="ECO:0007669"/>
    <property type="project" value="InterPro"/>
</dbReference>
<feature type="region of interest" description="Disordered" evidence="1">
    <location>
        <begin position="117"/>
        <end position="148"/>
    </location>
</feature>
<gene>
    <name evidence="4" type="ORF">PHPALM_13984</name>
</gene>
<dbReference type="Pfam" id="PF14223">
    <property type="entry name" value="Retrotran_gag_2"/>
    <property type="match status" value="1"/>
</dbReference>
<dbReference type="SUPFAM" id="SSF57756">
    <property type="entry name" value="Retrovirus zinc finger-like domains"/>
    <property type="match status" value="1"/>
</dbReference>
<comment type="caution">
    <text evidence="4">The sequence shown here is derived from an EMBL/GenBank/DDBJ whole genome shotgun (WGS) entry which is preliminary data.</text>
</comment>
<evidence type="ECO:0000259" key="3">
    <source>
        <dbReference type="Pfam" id="PF22936"/>
    </source>
</evidence>